<protein>
    <submittedName>
        <fullName evidence="2">VOC family protein</fullName>
    </submittedName>
</protein>
<dbReference type="PANTHER" id="PTHR33990:SF2">
    <property type="entry name" value="PHNB-LIKE DOMAIN-CONTAINING PROTEIN"/>
    <property type="match status" value="1"/>
</dbReference>
<dbReference type="CDD" id="cd06588">
    <property type="entry name" value="PhnB_like"/>
    <property type="match status" value="1"/>
</dbReference>
<name>A0ABW9CHH7_9BURK</name>
<gene>
    <name evidence="2" type="ORF">PQR08_11320</name>
</gene>
<evidence type="ECO:0000313" key="2">
    <source>
        <dbReference type="EMBL" id="MFM0518011.1"/>
    </source>
</evidence>
<dbReference type="InterPro" id="IPR029068">
    <property type="entry name" value="Glyas_Bleomycin-R_OHBP_Dase"/>
</dbReference>
<dbReference type="Proteomes" id="UP001629462">
    <property type="component" value="Unassembled WGS sequence"/>
</dbReference>
<dbReference type="SUPFAM" id="SSF54593">
    <property type="entry name" value="Glyoxalase/Bleomycin resistance protein/Dihydroxybiphenyl dioxygenase"/>
    <property type="match status" value="1"/>
</dbReference>
<dbReference type="InterPro" id="IPR028973">
    <property type="entry name" value="PhnB-like"/>
</dbReference>
<organism evidence="2 3">
    <name type="scientific">Caballeronia jiangsuensis</name>
    <dbReference type="NCBI Taxonomy" id="1458357"/>
    <lineage>
        <taxon>Bacteria</taxon>
        <taxon>Pseudomonadati</taxon>
        <taxon>Pseudomonadota</taxon>
        <taxon>Betaproteobacteria</taxon>
        <taxon>Burkholderiales</taxon>
        <taxon>Burkholderiaceae</taxon>
        <taxon>Caballeronia</taxon>
    </lineage>
</organism>
<dbReference type="PIRSF" id="PIRSF021700">
    <property type="entry name" value="3_dmu_93_MTrfase"/>
    <property type="match status" value="1"/>
</dbReference>
<reference evidence="2 3" key="1">
    <citation type="journal article" date="2024" name="Chem. Sci.">
        <title>Discovery of megapolipeptins by genome mining of a Burkholderiales bacteria collection.</title>
        <authorList>
            <person name="Paulo B.S."/>
            <person name="Recchia M.J.J."/>
            <person name="Lee S."/>
            <person name="Fergusson C.H."/>
            <person name="Romanowski S.B."/>
            <person name="Hernandez A."/>
            <person name="Krull N."/>
            <person name="Liu D.Y."/>
            <person name="Cavanagh H."/>
            <person name="Bos A."/>
            <person name="Gray C.A."/>
            <person name="Murphy B.T."/>
            <person name="Linington R.G."/>
            <person name="Eustaquio A.S."/>
        </authorList>
    </citation>
    <scope>NUCLEOTIDE SEQUENCE [LARGE SCALE GENOMIC DNA]</scope>
    <source>
        <strain evidence="2 3">RL17-374-BIF-D</strain>
    </source>
</reference>
<evidence type="ECO:0000259" key="1">
    <source>
        <dbReference type="Pfam" id="PF06983"/>
    </source>
</evidence>
<accession>A0ABW9CHH7</accession>
<dbReference type="Gene3D" id="3.10.180.10">
    <property type="entry name" value="2,3-Dihydroxybiphenyl 1,2-Dioxygenase, domain 1"/>
    <property type="match status" value="1"/>
</dbReference>
<dbReference type="EMBL" id="JAQQDB010000008">
    <property type="protein sequence ID" value="MFM0518011.1"/>
    <property type="molecule type" value="Genomic_DNA"/>
</dbReference>
<proteinExistence type="predicted"/>
<dbReference type="InterPro" id="IPR009725">
    <property type="entry name" value="3_dmu_93_MTrfase"/>
</dbReference>
<keyword evidence="3" id="KW-1185">Reference proteome</keyword>
<feature type="domain" description="PhnB-like" evidence="1">
    <location>
        <begin position="3"/>
        <end position="116"/>
    </location>
</feature>
<dbReference type="RefSeq" id="WP_250486524.1">
    <property type="nucleotide sequence ID" value="NZ_JAQQDB010000008.1"/>
</dbReference>
<evidence type="ECO:0000313" key="3">
    <source>
        <dbReference type="Proteomes" id="UP001629462"/>
    </source>
</evidence>
<dbReference type="PANTHER" id="PTHR33990">
    <property type="entry name" value="PROTEIN YJDN-RELATED"/>
    <property type="match status" value="1"/>
</dbReference>
<comment type="caution">
    <text evidence="2">The sequence shown here is derived from an EMBL/GenBank/DDBJ whole genome shotgun (WGS) entry which is preliminary data.</text>
</comment>
<sequence length="157" mass="17135">MAELVNCLWFDGNAREAAEFYAATFPDSRVGAGHASAKPGVGQGPELTVEFTVLGQRFLGLNGGPNFKPNEAVSFMVHTANAEETDRYWNAIVGNGGEESRCGWCKDRWGFSWQITPKRMLEIFSGPDREAARRAMDAMMTMKKIDIAAIERAAAGG</sequence>
<dbReference type="Pfam" id="PF06983">
    <property type="entry name" value="3-dmu-9_3-mt"/>
    <property type="match status" value="1"/>
</dbReference>